<keyword evidence="4" id="KW-0276">Fatty acid metabolism</keyword>
<sequence length="172" mass="18776">MDLKTVKNLLNLISESDVNEVEIEEGDFKIKVKKQADTIYKSESAPVYAGSQAGAGYQMTQQAPQPSPENAPPQQPVANQPQPTAESTSEDDKYITIKSPIVGTFYRSPSPESDAFVEIGDSVSKGDVLCIVEAMKIMNEIESEHSGKIVQILADNSQPVEYDQPLFLIDPS</sequence>
<dbReference type="InterPro" id="IPR001249">
    <property type="entry name" value="AcCoA_biotinCC"/>
</dbReference>
<keyword evidence="8" id="KW-1185">Reference proteome</keyword>
<dbReference type="PANTHER" id="PTHR45266:SF3">
    <property type="entry name" value="OXALOACETATE DECARBOXYLASE ALPHA CHAIN"/>
    <property type="match status" value="1"/>
</dbReference>
<dbReference type="GO" id="GO:0009317">
    <property type="term" value="C:acetyl-CoA carboxylase complex"/>
    <property type="evidence" value="ECO:0007669"/>
    <property type="project" value="InterPro"/>
</dbReference>
<feature type="region of interest" description="Disordered" evidence="5">
    <location>
        <begin position="52"/>
        <end position="93"/>
    </location>
</feature>
<keyword evidence="4" id="KW-0444">Lipid biosynthesis</keyword>
<keyword evidence="4" id="KW-0275">Fatty acid biosynthesis</keyword>
<organism evidence="7 8">
    <name type="scientific">Natronogracilivirga saccharolytica</name>
    <dbReference type="NCBI Taxonomy" id="2812953"/>
    <lineage>
        <taxon>Bacteria</taxon>
        <taxon>Pseudomonadati</taxon>
        <taxon>Balneolota</taxon>
        <taxon>Balneolia</taxon>
        <taxon>Balneolales</taxon>
        <taxon>Cyclonatronaceae</taxon>
        <taxon>Natronogracilivirga</taxon>
    </lineage>
</organism>
<dbReference type="GO" id="GO:0006633">
    <property type="term" value="P:fatty acid biosynthetic process"/>
    <property type="evidence" value="ECO:0007669"/>
    <property type="project" value="UniProtKB-UniPathway"/>
</dbReference>
<evidence type="ECO:0000313" key="7">
    <source>
        <dbReference type="EMBL" id="MBP3192944.1"/>
    </source>
</evidence>
<dbReference type="Proteomes" id="UP000673975">
    <property type="component" value="Unassembled WGS sequence"/>
</dbReference>
<dbReference type="PROSITE" id="PS50968">
    <property type="entry name" value="BIOTINYL_LIPOYL"/>
    <property type="match status" value="1"/>
</dbReference>
<feature type="compositionally biased region" description="Pro residues" evidence="5">
    <location>
        <begin position="65"/>
        <end position="75"/>
    </location>
</feature>
<dbReference type="AlphaFoldDB" id="A0A8J7RSH0"/>
<dbReference type="GO" id="GO:0003989">
    <property type="term" value="F:acetyl-CoA carboxylase activity"/>
    <property type="evidence" value="ECO:0007669"/>
    <property type="project" value="InterPro"/>
</dbReference>
<comment type="function">
    <text evidence="1 4">This protein is a component of the acetyl coenzyme A carboxylase complex; first, biotin carboxylase catalyzes the carboxylation of the carrier protein and then the transcarboxylase transfers the carboxyl group to form malonyl-CoA.</text>
</comment>
<dbReference type="PRINTS" id="PR01071">
    <property type="entry name" value="ACOABIOTINCC"/>
</dbReference>
<dbReference type="EMBL" id="JAFIDN010000007">
    <property type="protein sequence ID" value="MBP3192944.1"/>
    <property type="molecule type" value="Genomic_DNA"/>
</dbReference>
<evidence type="ECO:0000313" key="8">
    <source>
        <dbReference type="Proteomes" id="UP000673975"/>
    </source>
</evidence>
<protein>
    <recommendedName>
        <fullName evidence="2 4">Biotin carboxyl carrier protein of acetyl-CoA carboxylase</fullName>
    </recommendedName>
</protein>
<feature type="domain" description="Lipoyl-binding" evidence="6">
    <location>
        <begin position="94"/>
        <end position="170"/>
    </location>
</feature>
<evidence type="ECO:0000256" key="1">
    <source>
        <dbReference type="ARBA" id="ARBA00003761"/>
    </source>
</evidence>
<comment type="caution">
    <text evidence="7">The sequence shown here is derived from an EMBL/GenBank/DDBJ whole genome shotgun (WGS) entry which is preliminary data.</text>
</comment>
<keyword evidence="7" id="KW-0436">Ligase</keyword>
<evidence type="ECO:0000259" key="6">
    <source>
        <dbReference type="PROSITE" id="PS50968"/>
    </source>
</evidence>
<keyword evidence="3 4" id="KW-0092">Biotin</keyword>
<dbReference type="UniPathway" id="UPA00094"/>
<dbReference type="PANTHER" id="PTHR45266">
    <property type="entry name" value="OXALOACETATE DECARBOXYLASE ALPHA CHAIN"/>
    <property type="match status" value="1"/>
</dbReference>
<evidence type="ECO:0000256" key="2">
    <source>
        <dbReference type="ARBA" id="ARBA00017562"/>
    </source>
</evidence>
<dbReference type="CDD" id="cd06850">
    <property type="entry name" value="biotinyl_domain"/>
    <property type="match status" value="1"/>
</dbReference>
<accession>A0A8J7RSH0</accession>
<dbReference type="InterPro" id="IPR000089">
    <property type="entry name" value="Biotin_lipoyl"/>
</dbReference>
<dbReference type="InterPro" id="IPR050709">
    <property type="entry name" value="Biotin_Carboxyl_Carrier/Decarb"/>
</dbReference>
<dbReference type="SUPFAM" id="SSF51230">
    <property type="entry name" value="Single hybrid motif"/>
    <property type="match status" value="1"/>
</dbReference>
<dbReference type="Pfam" id="PF00364">
    <property type="entry name" value="Biotin_lipoyl"/>
    <property type="match status" value="1"/>
</dbReference>
<evidence type="ECO:0000256" key="5">
    <source>
        <dbReference type="SAM" id="MobiDB-lite"/>
    </source>
</evidence>
<dbReference type="NCBIfam" id="TIGR00531">
    <property type="entry name" value="BCCP"/>
    <property type="match status" value="1"/>
</dbReference>
<keyword evidence="4" id="KW-0443">Lipid metabolism</keyword>
<name>A0A8J7RSH0_9BACT</name>
<evidence type="ECO:0000256" key="4">
    <source>
        <dbReference type="RuleBase" id="RU364072"/>
    </source>
</evidence>
<gene>
    <name evidence="7" type="ORF">NATSA_09745</name>
</gene>
<dbReference type="RefSeq" id="WP_210512117.1">
    <property type="nucleotide sequence ID" value="NZ_JAFIDN010000007.1"/>
</dbReference>
<dbReference type="InterPro" id="IPR011053">
    <property type="entry name" value="Single_hybrid_motif"/>
</dbReference>
<proteinExistence type="predicted"/>
<dbReference type="Gene3D" id="2.40.50.100">
    <property type="match status" value="1"/>
</dbReference>
<reference evidence="7" key="1">
    <citation type="submission" date="2021-02" db="EMBL/GenBank/DDBJ databases">
        <title>Natronogracilivirga saccharolytica gen. nov. sp. nov. a new anaerobic, haloalkiliphilic carbohydrate-fermenting bacterium from soda lake and proposing of Cyclonatronumiaceae fam. nov. in the phylum Balneolaeota.</title>
        <authorList>
            <person name="Zhilina T.N."/>
            <person name="Sorokin D.Y."/>
            <person name="Zavarzina D.G."/>
            <person name="Toshchakov S.V."/>
            <person name="Kublanov I.V."/>
        </authorList>
    </citation>
    <scope>NUCLEOTIDE SEQUENCE</scope>
    <source>
        <strain evidence="7">Z-1702</strain>
    </source>
</reference>
<comment type="pathway">
    <text evidence="4">Lipid metabolism; fatty acid biosynthesis.</text>
</comment>
<evidence type="ECO:0000256" key="3">
    <source>
        <dbReference type="ARBA" id="ARBA00023267"/>
    </source>
</evidence>